<dbReference type="SUPFAM" id="SSF53850">
    <property type="entry name" value="Periplasmic binding protein-like II"/>
    <property type="match status" value="1"/>
</dbReference>
<gene>
    <name evidence="1" type="ORF">EDD76_101279</name>
</gene>
<name>A0A4R1R791_9FIRM</name>
<dbReference type="EMBL" id="SLUO01000001">
    <property type="protein sequence ID" value="TCL61182.1"/>
    <property type="molecule type" value="Genomic_DNA"/>
</dbReference>
<sequence>MKNGKYCAVMCIVCLLFLMGCGLKMDLGYDEPLVVDVFDSVANYEGMQSGWFGKVVKDDFNMELNLIAPNVAGGGNTLFDIRSAAGNLGDLIICNGEDDTLQKLVNSGLVLNMEPYLKDKEIMRFEKAIRDVNKDLSPDGIYAIPSEVSLNSPLTPSEGLEPTYGPYLRWDLYKELGYPEIGTLEDLLPILVQMQKLEPFAENGEKTYAFSFFKDWDGNMMNAAKQPCCFYGWDELGFLLLKADSDEYQSIIDSDSMYVRVLKWYFNANQLGLVDPQSPTQSYNDVAQKYENGQVLYSPWPWVAQIKYNTLARKQEGKGFMIADMADMNIYSYGCNQSGSRKTVILVGSQAKDPERLMDFVDWMYSSDGIRSIGPLSSAGTAGPEGLCWEYDQAGEPQLTEFGKRALADGEVETPEEWGSGTWAEGISVLNFMPVAPCEVDEDGYPYAYRLWNSVQKMEETALEKDWEEVMQADNTRDFLIKNEKMVVSPGCNFTYTISSEIETLRGQCRNVIQKYSWEMIFAEDEAEFYQLLSKMQNEVLSLGYEKVVEVDIKDALSFQAERVRVVEEYENDREQ</sequence>
<comment type="caution">
    <text evidence="1">The sequence shown here is derived from an EMBL/GenBank/DDBJ whole genome shotgun (WGS) entry which is preliminary data.</text>
</comment>
<keyword evidence="2" id="KW-1185">Reference proteome</keyword>
<evidence type="ECO:0000313" key="1">
    <source>
        <dbReference type="EMBL" id="TCL61182.1"/>
    </source>
</evidence>
<dbReference type="PROSITE" id="PS51257">
    <property type="entry name" value="PROKAR_LIPOPROTEIN"/>
    <property type="match status" value="1"/>
</dbReference>
<dbReference type="RefSeq" id="WP_108702642.1">
    <property type="nucleotide sequence ID" value="NZ_JPNB01000002.1"/>
</dbReference>
<organism evidence="1 2">
    <name type="scientific">Kineothrix alysoides</name>
    <dbReference type="NCBI Taxonomy" id="1469948"/>
    <lineage>
        <taxon>Bacteria</taxon>
        <taxon>Bacillati</taxon>
        <taxon>Bacillota</taxon>
        <taxon>Clostridia</taxon>
        <taxon>Lachnospirales</taxon>
        <taxon>Lachnospiraceae</taxon>
        <taxon>Kineothrix</taxon>
    </lineage>
</organism>
<dbReference type="AlphaFoldDB" id="A0A4R1R791"/>
<proteinExistence type="predicted"/>
<keyword evidence="1" id="KW-0813">Transport</keyword>
<reference evidence="1 2" key="1">
    <citation type="submission" date="2019-03" db="EMBL/GenBank/DDBJ databases">
        <title>Genomic Encyclopedia of Type Strains, Phase IV (KMG-IV): sequencing the most valuable type-strain genomes for metagenomic binning, comparative biology and taxonomic classification.</title>
        <authorList>
            <person name="Goeker M."/>
        </authorList>
    </citation>
    <scope>NUCLEOTIDE SEQUENCE [LARGE SCALE GENOMIC DNA]</scope>
    <source>
        <strain evidence="1 2">DSM 100556</strain>
    </source>
</reference>
<dbReference type="OrthoDB" id="3235892at2"/>
<dbReference type="Proteomes" id="UP000295718">
    <property type="component" value="Unassembled WGS sequence"/>
</dbReference>
<evidence type="ECO:0000313" key="2">
    <source>
        <dbReference type="Proteomes" id="UP000295718"/>
    </source>
</evidence>
<accession>A0A4R1R791</accession>
<dbReference type="STRING" id="1469948.GCA_000732725_02490"/>
<dbReference type="Gene3D" id="3.40.190.10">
    <property type="entry name" value="Periplasmic binding protein-like II"/>
    <property type="match status" value="2"/>
</dbReference>
<keyword evidence="1" id="KW-0762">Sugar transport</keyword>
<protein>
    <submittedName>
        <fullName evidence="1">Multiple sugar transport system substrate-binding protein/putative aldouronate transport system substrate-binding protein</fullName>
    </submittedName>
</protein>